<feature type="transmembrane region" description="Helical" evidence="2">
    <location>
        <begin position="12"/>
        <end position="33"/>
    </location>
</feature>
<keyword evidence="2" id="KW-0472">Membrane</keyword>
<protein>
    <submittedName>
        <fullName evidence="3">Uncharacterized protein</fullName>
    </submittedName>
</protein>
<comment type="caution">
    <text evidence="3">The sequence shown here is derived from an EMBL/GenBank/DDBJ whole genome shotgun (WGS) entry which is preliminary data.</text>
</comment>
<dbReference type="RefSeq" id="WP_089200542.1">
    <property type="nucleotide sequence ID" value="NZ_NHRJ02000007.1"/>
</dbReference>
<evidence type="ECO:0000313" key="4">
    <source>
        <dbReference type="Proteomes" id="UP000214746"/>
    </source>
</evidence>
<evidence type="ECO:0000256" key="1">
    <source>
        <dbReference type="SAM" id="MobiDB-lite"/>
    </source>
</evidence>
<keyword evidence="2" id="KW-0812">Transmembrane</keyword>
<reference evidence="3" key="1">
    <citation type="submission" date="2018-06" db="EMBL/GenBank/DDBJ databases">
        <title>Paenibacillus xerothermodurans sp. nov. an extremely dry heat resistant spore forming bacterium isolated from the soil of Cape Canaveral, Florida.</title>
        <authorList>
            <person name="Seuylemezian A."/>
            <person name="Kaur N."/>
            <person name="Patil P."/>
            <person name="Patil P."/>
            <person name="Mayilraj S."/>
            <person name="Vaishampayan P."/>
        </authorList>
    </citation>
    <scope>NUCLEOTIDE SEQUENCE [LARGE SCALE GENOMIC DNA]</scope>
    <source>
        <strain evidence="3">ATCC 27380</strain>
    </source>
</reference>
<gene>
    <name evidence="3" type="ORF">CBW46_013605</name>
</gene>
<keyword evidence="2" id="KW-1133">Transmembrane helix</keyword>
<proteinExistence type="predicted"/>
<sequence>MNREFNRSRPWFKWLLLSGLSVVALAVGGYAYWQMESPPDTGKTQETQHRELVAEPDRKQPSDAADASAENGPTQSTHGAPSVPAQQDVNAQQPHAAEGGPNGGAALPQNTGTARSITAEAVEDNRSSAQASRGSKEPAQASTTAPAEGADPTSSQSSAEATTQGSADAAAPNSGKETPRTPPHTTAPAPSETPPSDQTSPSLKSIESKYFAQMQALKARCQGEVNAIVSEIAGATGGGTANEDFFKQLQSKYLTRIADAEAGCRSEASAIIQKAKSELTQAGLDDSGPDSWRQEYESAKNEAQSRAIGQLQQQLNKK</sequence>
<dbReference type="Proteomes" id="UP000214746">
    <property type="component" value="Unassembled WGS sequence"/>
</dbReference>
<evidence type="ECO:0000256" key="2">
    <source>
        <dbReference type="SAM" id="Phobius"/>
    </source>
</evidence>
<feature type="compositionally biased region" description="Polar residues" evidence="1">
    <location>
        <begin position="71"/>
        <end position="93"/>
    </location>
</feature>
<organism evidence="3 4">
    <name type="scientific">Paenibacillus xerothermodurans</name>
    <dbReference type="NCBI Taxonomy" id="1977292"/>
    <lineage>
        <taxon>Bacteria</taxon>
        <taxon>Bacillati</taxon>
        <taxon>Bacillota</taxon>
        <taxon>Bacilli</taxon>
        <taxon>Bacillales</taxon>
        <taxon>Paenibacillaceae</taxon>
        <taxon>Paenibacillus</taxon>
    </lineage>
</organism>
<accession>A0A2W1NNF7</accession>
<feature type="compositionally biased region" description="Basic and acidic residues" evidence="1">
    <location>
        <begin position="46"/>
        <end position="61"/>
    </location>
</feature>
<evidence type="ECO:0000313" key="3">
    <source>
        <dbReference type="EMBL" id="PZE20463.1"/>
    </source>
</evidence>
<feature type="region of interest" description="Disordered" evidence="1">
    <location>
        <begin position="279"/>
        <end position="318"/>
    </location>
</feature>
<keyword evidence="4" id="KW-1185">Reference proteome</keyword>
<dbReference type="OrthoDB" id="2628454at2"/>
<dbReference type="EMBL" id="NHRJ02000007">
    <property type="protein sequence ID" value="PZE20463.1"/>
    <property type="molecule type" value="Genomic_DNA"/>
</dbReference>
<feature type="compositionally biased region" description="Low complexity" evidence="1">
    <location>
        <begin position="153"/>
        <end position="167"/>
    </location>
</feature>
<name>A0A2W1NNF7_PAEXE</name>
<dbReference type="AlphaFoldDB" id="A0A2W1NNF7"/>
<feature type="compositionally biased region" description="Low complexity" evidence="1">
    <location>
        <begin position="183"/>
        <end position="196"/>
    </location>
</feature>
<feature type="region of interest" description="Disordered" evidence="1">
    <location>
        <begin position="34"/>
        <end position="207"/>
    </location>
</feature>